<dbReference type="EMBL" id="LSZQ01000052">
    <property type="protein sequence ID" value="KXU35142.1"/>
    <property type="molecule type" value="Genomic_DNA"/>
</dbReference>
<reference evidence="4" key="1">
    <citation type="submission" date="2016-02" db="EMBL/GenBank/DDBJ databases">
        <authorList>
            <person name="Sanders J.G."/>
            <person name="Lin J.Y."/>
            <person name="Wertz J.T."/>
            <person name="Russell J.A."/>
            <person name="Moreau C.S."/>
            <person name="Powell S."/>
        </authorList>
    </citation>
    <scope>NUCLEOTIDE SEQUENCE [LARGE SCALE GENOMIC DNA]</scope>
    <source>
        <strain evidence="4">CAG34</strain>
    </source>
</reference>
<evidence type="ECO:0000256" key="1">
    <source>
        <dbReference type="SAM" id="MobiDB-lite"/>
    </source>
</evidence>
<feature type="transmembrane region" description="Helical" evidence="2">
    <location>
        <begin position="32"/>
        <end position="51"/>
    </location>
</feature>
<sequence>MGAACSWEIRENPHRPVDSVSFRITTLRAVPAPRVIIALLMVFAWGTGFFHQSLEAAGYLFEHEHHHPAYHDPANDHAHEHNAGDGDDHTPLWAQHNPQGAVLFAAFAVLLLAAILFHRALQHLLRAYAPAATLCLQRWRHTRDPIWHFVRRCAPDIAAPPVSLS</sequence>
<comment type="caution">
    <text evidence="3">The sequence shown here is derived from an EMBL/GenBank/DDBJ whole genome shotgun (WGS) entry which is preliminary data.</text>
</comment>
<keyword evidence="2" id="KW-0812">Transmembrane</keyword>
<name>A0A139SKP1_9BACT</name>
<evidence type="ECO:0000313" key="4">
    <source>
        <dbReference type="Proteomes" id="UP000070058"/>
    </source>
</evidence>
<feature type="compositionally biased region" description="Basic and acidic residues" evidence="1">
    <location>
        <begin position="70"/>
        <end position="90"/>
    </location>
</feature>
<keyword evidence="4" id="KW-1185">Reference proteome</keyword>
<organism evidence="3 4">
    <name type="scientific">Cephaloticoccus primus</name>
    <dbReference type="NCBI Taxonomy" id="1548207"/>
    <lineage>
        <taxon>Bacteria</taxon>
        <taxon>Pseudomonadati</taxon>
        <taxon>Verrucomicrobiota</taxon>
        <taxon>Opitutia</taxon>
        <taxon>Opitutales</taxon>
        <taxon>Opitutaceae</taxon>
        <taxon>Cephaloticoccus</taxon>
    </lineage>
</organism>
<evidence type="ECO:0000256" key="2">
    <source>
        <dbReference type="SAM" id="Phobius"/>
    </source>
</evidence>
<feature type="region of interest" description="Disordered" evidence="1">
    <location>
        <begin position="70"/>
        <end position="91"/>
    </location>
</feature>
<accession>A0A139SKP1</accession>
<gene>
    <name evidence="3" type="ORF">AXK11_07265</name>
</gene>
<proteinExistence type="predicted"/>
<keyword evidence="2" id="KW-1133">Transmembrane helix</keyword>
<dbReference type="AlphaFoldDB" id="A0A139SKP1"/>
<protein>
    <submittedName>
        <fullName evidence="3">Uncharacterized protein</fullName>
    </submittedName>
</protein>
<dbReference type="STRING" id="1548207.AXK11_07265"/>
<feature type="transmembrane region" description="Helical" evidence="2">
    <location>
        <begin position="100"/>
        <end position="117"/>
    </location>
</feature>
<dbReference type="Proteomes" id="UP000070058">
    <property type="component" value="Unassembled WGS sequence"/>
</dbReference>
<keyword evidence="2" id="KW-0472">Membrane</keyword>
<evidence type="ECO:0000313" key="3">
    <source>
        <dbReference type="EMBL" id="KXU35142.1"/>
    </source>
</evidence>